<accession>A0A8K0CTJ5</accession>
<evidence type="ECO:0000313" key="1">
    <source>
        <dbReference type="EMBL" id="KAF2892279.1"/>
    </source>
</evidence>
<gene>
    <name evidence="1" type="ORF">ILUMI_13894</name>
</gene>
<protein>
    <submittedName>
        <fullName evidence="1">Uncharacterized protein</fullName>
    </submittedName>
</protein>
<dbReference type="AlphaFoldDB" id="A0A8K0CTJ5"/>
<dbReference type="Proteomes" id="UP000801492">
    <property type="component" value="Unassembled WGS sequence"/>
</dbReference>
<proteinExistence type="predicted"/>
<dbReference type="EMBL" id="VTPC01008827">
    <property type="protein sequence ID" value="KAF2892279.1"/>
    <property type="molecule type" value="Genomic_DNA"/>
</dbReference>
<dbReference type="PANTHER" id="PTHR46409">
    <property type="entry name" value="HTH PSQ-TYPE DOMAIN-CONTAINING PROTEIN"/>
    <property type="match status" value="1"/>
</dbReference>
<dbReference type="PANTHER" id="PTHR46409:SF1">
    <property type="entry name" value="HTH PSQ-TYPE DOMAIN-CONTAINING PROTEIN"/>
    <property type="match status" value="1"/>
</dbReference>
<name>A0A8K0CTJ5_IGNLU</name>
<organism evidence="1 2">
    <name type="scientific">Ignelater luminosus</name>
    <name type="common">Cucubano</name>
    <name type="synonym">Pyrophorus luminosus</name>
    <dbReference type="NCBI Taxonomy" id="2038154"/>
    <lineage>
        <taxon>Eukaryota</taxon>
        <taxon>Metazoa</taxon>
        <taxon>Ecdysozoa</taxon>
        <taxon>Arthropoda</taxon>
        <taxon>Hexapoda</taxon>
        <taxon>Insecta</taxon>
        <taxon>Pterygota</taxon>
        <taxon>Neoptera</taxon>
        <taxon>Endopterygota</taxon>
        <taxon>Coleoptera</taxon>
        <taxon>Polyphaga</taxon>
        <taxon>Elateriformia</taxon>
        <taxon>Elateroidea</taxon>
        <taxon>Elateridae</taxon>
        <taxon>Agrypninae</taxon>
        <taxon>Pyrophorini</taxon>
        <taxon>Ignelater</taxon>
    </lineage>
</organism>
<comment type="caution">
    <text evidence="1">The sequence shown here is derived from an EMBL/GenBank/DDBJ whole genome shotgun (WGS) entry which is preliminary data.</text>
</comment>
<evidence type="ECO:0000313" key="2">
    <source>
        <dbReference type="Proteomes" id="UP000801492"/>
    </source>
</evidence>
<keyword evidence="2" id="KW-1185">Reference proteome</keyword>
<sequence>MSHITALSTNQKYLFKTTKAISEATCCSDLALKKPEKLADSGGLSWQAVFFAFIGKVLPSMMKHISPDKLQQYIKEAAKSSSEIKFVDFPRFPYHTQAGERVTKLVTDSSQSVCCPEPRERFLKSRIALQKSMPKYETKKHFKV</sequence>
<reference evidence="1" key="1">
    <citation type="submission" date="2019-08" db="EMBL/GenBank/DDBJ databases">
        <title>The genome of the North American firefly Photinus pyralis.</title>
        <authorList>
            <consortium name="Photinus pyralis genome working group"/>
            <person name="Fallon T.R."/>
            <person name="Sander Lower S.E."/>
            <person name="Weng J.-K."/>
        </authorList>
    </citation>
    <scope>NUCLEOTIDE SEQUENCE</scope>
    <source>
        <strain evidence="1">TRF0915ILg1</strain>
        <tissue evidence="1">Whole body</tissue>
    </source>
</reference>